<dbReference type="InterPro" id="IPR050271">
    <property type="entry name" value="UDP-glycosyltransferase"/>
</dbReference>
<dbReference type="EC" id="2.4.1.17" evidence="3"/>
<evidence type="ECO:0000256" key="9">
    <source>
        <dbReference type="ARBA" id="ARBA00023136"/>
    </source>
</evidence>
<name>A0A2G5U8J8_9PELO</name>
<evidence type="ECO:0000313" key="13">
    <source>
        <dbReference type="EMBL" id="PIC35854.1"/>
    </source>
</evidence>
<keyword evidence="14" id="KW-1185">Reference proteome</keyword>
<dbReference type="PANTHER" id="PTHR48043:SF100">
    <property type="entry name" value="GLUCURONOSYLTRANSFERASE"/>
    <property type="match status" value="1"/>
</dbReference>
<evidence type="ECO:0000256" key="12">
    <source>
        <dbReference type="SAM" id="SignalP"/>
    </source>
</evidence>
<dbReference type="FunFam" id="3.40.50.2000:FF:000038">
    <property type="entry name" value="UDP-GlucuronosylTransferase"/>
    <property type="match status" value="1"/>
</dbReference>
<feature type="chain" id="PRO_5013720987" description="glucuronosyltransferase" evidence="12">
    <location>
        <begin position="24"/>
        <end position="538"/>
    </location>
</feature>
<evidence type="ECO:0000256" key="4">
    <source>
        <dbReference type="ARBA" id="ARBA00022676"/>
    </source>
</evidence>
<keyword evidence="4" id="KW-0328">Glycosyltransferase</keyword>
<sequence>MIFPLIFFLFGAVLCSKNPEIQGKKVLVWLPVTGHSHLKFMSTVAHILQDEGYNVTLLLPLIDYTLNKTNLPITEKIHHKIRLDIHPGVLRAINNMGGKAARQQTWTMGSGIYGFDGIRYLLSDLYSYTCDGIFHNTELLERLKNENYEIGLSEPFFVCGFALFDHLGIDKILSIDSHIGLEGPKMAHGHAITSSYLPSAFSEGSDQMTFLERVVNLYETYLNRRFALLIHDKEMEAMKGIYQGKETWEELMRLPAYMFTNSNPLLDFPNPRTSKFIEVGGIAADEKRVDEVLPEFYNEILNLRNHTVLISFGSNAKSVFMPIEYRNSLITALGKMSDVTFIWKYENTSVNIVKQWDSSIQNVFLVDWMPQQALLADPRLDLFVTHGGLASTNEVAFSGKPAVMVPVFGDQTRNSRMLERHGGVLVLRKEMLQYPSAIKNAIMSVLNDKRFAQRARNLAKLLNNQPESPKDVFLKYFNFVARFGKPDGIDSNAANISIFAYYYLDLIFLISIFIYILILATSAIRAASVVFSKKEKVK</sequence>
<evidence type="ECO:0000256" key="7">
    <source>
        <dbReference type="ARBA" id="ARBA00022729"/>
    </source>
</evidence>
<evidence type="ECO:0000256" key="2">
    <source>
        <dbReference type="ARBA" id="ARBA00009995"/>
    </source>
</evidence>
<reference evidence="14" key="1">
    <citation type="submission" date="2017-10" db="EMBL/GenBank/DDBJ databases">
        <title>Rapid genome shrinkage in a self-fertile nematode reveals novel sperm competition proteins.</title>
        <authorList>
            <person name="Yin D."/>
            <person name="Schwarz E.M."/>
            <person name="Thomas C.G."/>
            <person name="Felde R.L."/>
            <person name="Korf I.F."/>
            <person name="Cutter A.D."/>
            <person name="Schartner C.M."/>
            <person name="Ralston E.J."/>
            <person name="Meyer B.J."/>
            <person name="Haag E.S."/>
        </authorList>
    </citation>
    <scope>NUCLEOTIDE SEQUENCE [LARGE SCALE GENOMIC DNA]</scope>
    <source>
        <strain evidence="14">JU1422</strain>
    </source>
</reference>
<evidence type="ECO:0000256" key="11">
    <source>
        <dbReference type="SAM" id="Phobius"/>
    </source>
</evidence>
<organism evidence="13 14">
    <name type="scientific">Caenorhabditis nigoni</name>
    <dbReference type="NCBI Taxonomy" id="1611254"/>
    <lineage>
        <taxon>Eukaryota</taxon>
        <taxon>Metazoa</taxon>
        <taxon>Ecdysozoa</taxon>
        <taxon>Nematoda</taxon>
        <taxon>Chromadorea</taxon>
        <taxon>Rhabditida</taxon>
        <taxon>Rhabditina</taxon>
        <taxon>Rhabditomorpha</taxon>
        <taxon>Rhabditoidea</taxon>
        <taxon>Rhabditidae</taxon>
        <taxon>Peloderinae</taxon>
        <taxon>Caenorhabditis</taxon>
    </lineage>
</organism>
<dbReference type="Proteomes" id="UP000230233">
    <property type="component" value="Chromosome IV"/>
</dbReference>
<dbReference type="OrthoDB" id="5835829at2759"/>
<dbReference type="Pfam" id="PF00201">
    <property type="entry name" value="UDPGT"/>
    <property type="match status" value="1"/>
</dbReference>
<evidence type="ECO:0000313" key="14">
    <source>
        <dbReference type="Proteomes" id="UP000230233"/>
    </source>
</evidence>
<dbReference type="EMBL" id="PDUG01000004">
    <property type="protein sequence ID" value="PIC35854.1"/>
    <property type="molecule type" value="Genomic_DNA"/>
</dbReference>
<proteinExistence type="inferred from homology"/>
<feature type="signal peptide" evidence="12">
    <location>
        <begin position="1"/>
        <end position="23"/>
    </location>
</feature>
<comment type="similarity">
    <text evidence="2">Belongs to the UDP-glycosyltransferase family.</text>
</comment>
<comment type="catalytic activity">
    <reaction evidence="10">
        <text>glucuronate acceptor + UDP-alpha-D-glucuronate = acceptor beta-D-glucuronoside + UDP + H(+)</text>
        <dbReference type="Rhea" id="RHEA:21032"/>
        <dbReference type="ChEBI" id="CHEBI:15378"/>
        <dbReference type="ChEBI" id="CHEBI:58052"/>
        <dbReference type="ChEBI" id="CHEBI:58223"/>
        <dbReference type="ChEBI" id="CHEBI:132367"/>
        <dbReference type="ChEBI" id="CHEBI:132368"/>
        <dbReference type="EC" id="2.4.1.17"/>
    </reaction>
</comment>
<evidence type="ECO:0000256" key="5">
    <source>
        <dbReference type="ARBA" id="ARBA00022679"/>
    </source>
</evidence>
<evidence type="ECO:0000256" key="10">
    <source>
        <dbReference type="ARBA" id="ARBA00047475"/>
    </source>
</evidence>
<dbReference type="SUPFAM" id="SSF53756">
    <property type="entry name" value="UDP-Glycosyltransferase/glycogen phosphorylase"/>
    <property type="match status" value="1"/>
</dbReference>
<protein>
    <recommendedName>
        <fullName evidence="3">glucuronosyltransferase</fullName>
        <ecNumber evidence="3">2.4.1.17</ecNumber>
    </recommendedName>
</protein>
<evidence type="ECO:0000256" key="8">
    <source>
        <dbReference type="ARBA" id="ARBA00022989"/>
    </source>
</evidence>
<dbReference type="InterPro" id="IPR002213">
    <property type="entry name" value="UDP_glucos_trans"/>
</dbReference>
<keyword evidence="7 12" id="KW-0732">Signal</keyword>
<gene>
    <name evidence="13" type="primary">Cnig_chr_IV.g15073</name>
    <name evidence="13" type="ORF">B9Z55_015073</name>
</gene>
<dbReference type="GO" id="GO:0016020">
    <property type="term" value="C:membrane"/>
    <property type="evidence" value="ECO:0007669"/>
    <property type="project" value="UniProtKB-SubCell"/>
</dbReference>
<keyword evidence="8 11" id="KW-1133">Transmembrane helix</keyword>
<dbReference type="Gene3D" id="3.40.50.2000">
    <property type="entry name" value="Glycogen Phosphorylase B"/>
    <property type="match status" value="1"/>
</dbReference>
<dbReference type="CDD" id="cd03784">
    <property type="entry name" value="GT1_Gtf-like"/>
    <property type="match status" value="1"/>
</dbReference>
<comment type="subcellular location">
    <subcellularLocation>
        <location evidence="1">Membrane</location>
        <topology evidence="1">Single-pass membrane protein</topology>
    </subcellularLocation>
</comment>
<feature type="transmembrane region" description="Helical" evidence="11">
    <location>
        <begin position="500"/>
        <end position="524"/>
    </location>
</feature>
<keyword evidence="6 11" id="KW-0812">Transmembrane</keyword>
<keyword evidence="5" id="KW-0808">Transferase</keyword>
<dbReference type="STRING" id="1611254.A0A2G5U8J8"/>
<keyword evidence="9 11" id="KW-0472">Membrane</keyword>
<evidence type="ECO:0000256" key="1">
    <source>
        <dbReference type="ARBA" id="ARBA00004167"/>
    </source>
</evidence>
<dbReference type="PANTHER" id="PTHR48043">
    <property type="entry name" value="EG:EG0003.4 PROTEIN-RELATED"/>
    <property type="match status" value="1"/>
</dbReference>
<dbReference type="GO" id="GO:0015020">
    <property type="term" value="F:glucuronosyltransferase activity"/>
    <property type="evidence" value="ECO:0007669"/>
    <property type="project" value="UniProtKB-EC"/>
</dbReference>
<dbReference type="AlphaFoldDB" id="A0A2G5U8J8"/>
<evidence type="ECO:0000256" key="3">
    <source>
        <dbReference type="ARBA" id="ARBA00012544"/>
    </source>
</evidence>
<evidence type="ECO:0000256" key="6">
    <source>
        <dbReference type="ARBA" id="ARBA00022692"/>
    </source>
</evidence>
<comment type="caution">
    <text evidence="13">The sequence shown here is derived from an EMBL/GenBank/DDBJ whole genome shotgun (WGS) entry which is preliminary data.</text>
</comment>
<accession>A0A2G5U8J8</accession>